<protein>
    <submittedName>
        <fullName evidence="2">Uncharacterized protein</fullName>
    </submittedName>
</protein>
<reference evidence="2" key="2">
    <citation type="submission" date="2020-11" db="EMBL/GenBank/DDBJ databases">
        <authorList>
            <person name="McCartney M.A."/>
            <person name="Auch B."/>
            <person name="Kono T."/>
            <person name="Mallez S."/>
            <person name="Becker A."/>
            <person name="Gohl D.M."/>
            <person name="Silverstein K.A.T."/>
            <person name="Koren S."/>
            <person name="Bechman K.B."/>
            <person name="Herman A."/>
            <person name="Abrahante J.E."/>
            <person name="Garbe J."/>
        </authorList>
    </citation>
    <scope>NUCLEOTIDE SEQUENCE</scope>
    <source>
        <strain evidence="2">Duluth1</strain>
        <tissue evidence="2">Whole animal</tissue>
    </source>
</reference>
<dbReference type="AlphaFoldDB" id="A0A9D4D446"/>
<dbReference type="EMBL" id="JAIWYP010000011">
    <property type="protein sequence ID" value="KAH3738315.1"/>
    <property type="molecule type" value="Genomic_DNA"/>
</dbReference>
<accession>A0A9D4D446</accession>
<gene>
    <name evidence="2" type="ORF">DPMN_044948</name>
</gene>
<evidence type="ECO:0000313" key="2">
    <source>
        <dbReference type="EMBL" id="KAH3738315.1"/>
    </source>
</evidence>
<sequence>MGPRSDPCRSERMDVSEQDTYATACPINDIKSLFMGSPSKVQVKAATGSGSDNRRCPVCPQLGDCQSHPRDTLRSRPPHKMPKAPAVVP</sequence>
<reference evidence="2" key="1">
    <citation type="journal article" date="2019" name="bioRxiv">
        <title>The Genome of the Zebra Mussel, Dreissena polymorpha: A Resource for Invasive Species Research.</title>
        <authorList>
            <person name="McCartney M.A."/>
            <person name="Auch B."/>
            <person name="Kono T."/>
            <person name="Mallez S."/>
            <person name="Zhang Y."/>
            <person name="Obille A."/>
            <person name="Becker A."/>
            <person name="Abrahante J.E."/>
            <person name="Garbe J."/>
            <person name="Badalamenti J.P."/>
            <person name="Herman A."/>
            <person name="Mangelson H."/>
            <person name="Liachko I."/>
            <person name="Sullivan S."/>
            <person name="Sone E.D."/>
            <person name="Koren S."/>
            <person name="Silverstein K.A.T."/>
            <person name="Beckman K.B."/>
            <person name="Gohl D.M."/>
        </authorList>
    </citation>
    <scope>NUCLEOTIDE SEQUENCE</scope>
    <source>
        <strain evidence="2">Duluth1</strain>
        <tissue evidence="2">Whole animal</tissue>
    </source>
</reference>
<proteinExistence type="predicted"/>
<keyword evidence="3" id="KW-1185">Reference proteome</keyword>
<evidence type="ECO:0000256" key="1">
    <source>
        <dbReference type="SAM" id="MobiDB-lite"/>
    </source>
</evidence>
<organism evidence="2 3">
    <name type="scientific">Dreissena polymorpha</name>
    <name type="common">Zebra mussel</name>
    <name type="synonym">Mytilus polymorpha</name>
    <dbReference type="NCBI Taxonomy" id="45954"/>
    <lineage>
        <taxon>Eukaryota</taxon>
        <taxon>Metazoa</taxon>
        <taxon>Spiralia</taxon>
        <taxon>Lophotrochozoa</taxon>
        <taxon>Mollusca</taxon>
        <taxon>Bivalvia</taxon>
        <taxon>Autobranchia</taxon>
        <taxon>Heteroconchia</taxon>
        <taxon>Euheterodonta</taxon>
        <taxon>Imparidentia</taxon>
        <taxon>Neoheterodontei</taxon>
        <taxon>Myida</taxon>
        <taxon>Dreissenoidea</taxon>
        <taxon>Dreissenidae</taxon>
        <taxon>Dreissena</taxon>
    </lineage>
</organism>
<name>A0A9D4D446_DREPO</name>
<feature type="region of interest" description="Disordered" evidence="1">
    <location>
        <begin position="44"/>
        <end position="89"/>
    </location>
</feature>
<evidence type="ECO:0000313" key="3">
    <source>
        <dbReference type="Proteomes" id="UP000828390"/>
    </source>
</evidence>
<comment type="caution">
    <text evidence="2">The sequence shown here is derived from an EMBL/GenBank/DDBJ whole genome shotgun (WGS) entry which is preliminary data.</text>
</comment>
<dbReference type="Proteomes" id="UP000828390">
    <property type="component" value="Unassembled WGS sequence"/>
</dbReference>